<dbReference type="GO" id="GO:0005509">
    <property type="term" value="F:calcium ion binding"/>
    <property type="evidence" value="ECO:0007669"/>
    <property type="project" value="InterPro"/>
</dbReference>
<protein>
    <submittedName>
        <fullName evidence="3">Predicted protein</fullName>
    </submittedName>
</protein>
<evidence type="ECO:0000313" key="3">
    <source>
        <dbReference type="EMBL" id="EEH57761.1"/>
    </source>
</evidence>
<evidence type="ECO:0000259" key="2">
    <source>
        <dbReference type="Pfam" id="PF01789"/>
    </source>
</evidence>
<dbReference type="GeneID" id="9683619"/>
<dbReference type="InterPro" id="IPR002683">
    <property type="entry name" value="PsbP_C"/>
</dbReference>
<feature type="region of interest" description="Disordered" evidence="1">
    <location>
        <begin position="1"/>
        <end position="57"/>
    </location>
</feature>
<dbReference type="Gene3D" id="3.40.1000.10">
    <property type="entry name" value="Mog1/PsbP, alpha/beta/alpha sandwich"/>
    <property type="match status" value="1"/>
</dbReference>
<reference evidence="3 4" key="1">
    <citation type="journal article" date="2009" name="Science">
        <title>Green evolution and dynamic adaptations revealed by genomes of the marine picoeukaryotes Micromonas.</title>
        <authorList>
            <person name="Worden A.Z."/>
            <person name="Lee J.H."/>
            <person name="Mock T."/>
            <person name="Rouze P."/>
            <person name="Simmons M.P."/>
            <person name="Aerts A.L."/>
            <person name="Allen A.E."/>
            <person name="Cuvelier M.L."/>
            <person name="Derelle E."/>
            <person name="Everett M.V."/>
            <person name="Foulon E."/>
            <person name="Grimwood J."/>
            <person name="Gundlach H."/>
            <person name="Henrissat B."/>
            <person name="Napoli C."/>
            <person name="McDonald S.M."/>
            <person name="Parker M.S."/>
            <person name="Rombauts S."/>
            <person name="Salamov A."/>
            <person name="Von Dassow P."/>
            <person name="Badger J.H."/>
            <person name="Coutinho P.M."/>
            <person name="Demir E."/>
            <person name="Dubchak I."/>
            <person name="Gentemann C."/>
            <person name="Eikrem W."/>
            <person name="Gready J.E."/>
            <person name="John U."/>
            <person name="Lanier W."/>
            <person name="Lindquist E.A."/>
            <person name="Lucas S."/>
            <person name="Mayer K.F."/>
            <person name="Moreau H."/>
            <person name="Not F."/>
            <person name="Otillar R."/>
            <person name="Panaud O."/>
            <person name="Pangilinan J."/>
            <person name="Paulsen I."/>
            <person name="Piegu B."/>
            <person name="Poliakov A."/>
            <person name="Robbens S."/>
            <person name="Schmutz J."/>
            <person name="Toulza E."/>
            <person name="Wyss T."/>
            <person name="Zelensky A."/>
            <person name="Zhou K."/>
            <person name="Armbrust E.V."/>
            <person name="Bhattacharya D."/>
            <person name="Goodenough U.W."/>
            <person name="Van de Peer Y."/>
            <person name="Grigoriev I.V."/>
        </authorList>
    </citation>
    <scope>NUCLEOTIDE SEQUENCE [LARGE SCALE GENOMIC DNA]</scope>
    <source>
        <strain evidence="3 4">CCMP1545</strain>
    </source>
</reference>
<sequence>MSTVTASTAFSSRVGTPARRSMKRCDAVVPPRAASDASDATTTATSTPPPTTTTTLPRRAALSLACALAMPSAVNVMSSSSSPSSSPFAARAADAEPMGTKDFDFKTYKLTVPGVYEEVNVPLGANGVVSPTVMLLRDSRPGQAGNTISLSKQIIPEGGISSVKDIGNAEEAAKRLVSAESARSKGVGGIGGAGAVFRDASERVGPGGLTYYAAEYSKNVLSVGRVILTTLVVADGVLYTLTCEEDAGRFESEMGDALRKASASLVVTSTTPAPAPAPEPVVEKKTKSRFGRK</sequence>
<dbReference type="GO" id="GO:0009654">
    <property type="term" value="C:photosystem II oxygen evolving complex"/>
    <property type="evidence" value="ECO:0007669"/>
    <property type="project" value="InterPro"/>
</dbReference>
<dbReference type="RefSeq" id="XP_003057810.1">
    <property type="nucleotide sequence ID" value="XM_003057764.1"/>
</dbReference>
<dbReference type="OMA" id="FESEMGD"/>
<dbReference type="EMBL" id="GG663738">
    <property type="protein sequence ID" value="EEH57761.1"/>
    <property type="molecule type" value="Genomic_DNA"/>
</dbReference>
<dbReference type="Pfam" id="PF01789">
    <property type="entry name" value="PsbP"/>
    <property type="match status" value="1"/>
</dbReference>
<feature type="region of interest" description="Disordered" evidence="1">
    <location>
        <begin position="269"/>
        <end position="293"/>
    </location>
</feature>
<dbReference type="SUPFAM" id="SSF55724">
    <property type="entry name" value="Mog1p/PsbP-like"/>
    <property type="match status" value="1"/>
</dbReference>
<feature type="domain" description="PsbP C-terminal" evidence="2">
    <location>
        <begin position="106"/>
        <end position="265"/>
    </location>
</feature>
<gene>
    <name evidence="3" type="ORF">MICPUCDRAFT_57398</name>
</gene>
<dbReference type="GO" id="GO:0019898">
    <property type="term" value="C:extrinsic component of membrane"/>
    <property type="evidence" value="ECO:0007669"/>
    <property type="project" value="InterPro"/>
</dbReference>
<dbReference type="GO" id="GO:0015979">
    <property type="term" value="P:photosynthesis"/>
    <property type="evidence" value="ECO:0007669"/>
    <property type="project" value="InterPro"/>
</dbReference>
<dbReference type="KEGG" id="mpp:MICPUCDRAFT_57398"/>
<dbReference type="InterPro" id="IPR016123">
    <property type="entry name" value="Mog1/PsbP_a/b/a-sand"/>
</dbReference>
<evidence type="ECO:0000313" key="4">
    <source>
        <dbReference type="Proteomes" id="UP000001876"/>
    </source>
</evidence>
<feature type="compositionally biased region" description="Polar residues" evidence="1">
    <location>
        <begin position="1"/>
        <end position="14"/>
    </location>
</feature>
<organism evidence="4">
    <name type="scientific">Micromonas pusilla (strain CCMP1545)</name>
    <name type="common">Picoplanktonic green alga</name>
    <dbReference type="NCBI Taxonomy" id="564608"/>
    <lineage>
        <taxon>Eukaryota</taxon>
        <taxon>Viridiplantae</taxon>
        <taxon>Chlorophyta</taxon>
        <taxon>Mamiellophyceae</taxon>
        <taxon>Mamiellales</taxon>
        <taxon>Mamiellaceae</taxon>
        <taxon>Micromonas</taxon>
    </lineage>
</organism>
<dbReference type="AlphaFoldDB" id="C1MQS9"/>
<accession>C1MQS9</accession>
<dbReference type="OrthoDB" id="498486at2759"/>
<proteinExistence type="predicted"/>
<name>C1MQS9_MICPC</name>
<evidence type="ECO:0000256" key="1">
    <source>
        <dbReference type="SAM" id="MobiDB-lite"/>
    </source>
</evidence>
<dbReference type="Proteomes" id="UP000001876">
    <property type="component" value="Unassembled WGS sequence"/>
</dbReference>
<keyword evidence="4" id="KW-1185">Reference proteome</keyword>
<feature type="compositionally biased region" description="Low complexity" evidence="1">
    <location>
        <begin position="30"/>
        <end position="57"/>
    </location>
</feature>